<dbReference type="KEGG" id="hhb:Hhub_2802"/>
<dbReference type="OrthoDB" id="271890at2157"/>
<sequence>MRPALHVAAVALLLVAGCMGQGPAPAPDSTETTPYPPGVSADGVANASALVGAHSDHVTTHGAVVTSNGTTTVRIGGEPRTVETNATARATPNLTRIHVVSWGVRVSGNETAPERYEVYANETTVLERIAHENETSVRSERRGDAPIVVERVVRTQPLRAVLGALDFEVAGTERRNGRTVTTLTADETALGDDTPSRHAATLEVAASGRVLSLSTVRDRNTTAVGQRTLDVTWANATTVEPPAWVRERRQ</sequence>
<gene>
    <name evidence="1" type="ORF">HHUB_2802</name>
</gene>
<protein>
    <recommendedName>
        <fullName evidence="3">LppX domain protein</fullName>
    </recommendedName>
</protein>
<dbReference type="GeneID" id="26659433"/>
<name>A0A0U5H5A4_9EURY</name>
<reference evidence="2" key="1">
    <citation type="journal article" date="2016" name="Environ. Microbiol.">
        <title>The complete genome of a viable archaeum isolated from 123-million-year-old rock salt.</title>
        <authorList>
            <person name="Jaakkola S.T."/>
            <person name="Pfeiffer F."/>
            <person name="Ravantti J.J."/>
            <person name="Guo Q."/>
            <person name="Liu Y."/>
            <person name="Chen X."/>
            <person name="Ma H."/>
            <person name="Yang C."/>
            <person name="Oksanen H.M."/>
            <person name="Bamford D.H."/>
        </authorList>
    </citation>
    <scope>NUCLEOTIDE SEQUENCE</scope>
    <source>
        <strain evidence="2">JI20-1</strain>
    </source>
</reference>
<dbReference type="Proteomes" id="UP000066737">
    <property type="component" value="Chromosome I"/>
</dbReference>
<dbReference type="AlphaFoldDB" id="A0A0U5H5A4"/>
<dbReference type="EMBL" id="LN831302">
    <property type="protein sequence ID" value="CQH58685.1"/>
    <property type="molecule type" value="Genomic_DNA"/>
</dbReference>
<dbReference type="PROSITE" id="PS51257">
    <property type="entry name" value="PROKAR_LIPOPROTEIN"/>
    <property type="match status" value="1"/>
</dbReference>
<organism evidence="1 2">
    <name type="scientific">Halobacterium hubeiense</name>
    <dbReference type="NCBI Taxonomy" id="1407499"/>
    <lineage>
        <taxon>Archaea</taxon>
        <taxon>Methanobacteriati</taxon>
        <taxon>Methanobacteriota</taxon>
        <taxon>Stenosarchaea group</taxon>
        <taxon>Halobacteria</taxon>
        <taxon>Halobacteriales</taxon>
        <taxon>Halobacteriaceae</taxon>
        <taxon>Halobacterium</taxon>
    </lineage>
</organism>
<evidence type="ECO:0000313" key="1">
    <source>
        <dbReference type="EMBL" id="CQH58685.1"/>
    </source>
</evidence>
<accession>A0A0U5H5A4</accession>
<dbReference type="RefSeq" id="WP_059057213.1">
    <property type="nucleotide sequence ID" value="NZ_CEML01000001.1"/>
</dbReference>
<proteinExistence type="predicted"/>
<evidence type="ECO:0008006" key="3">
    <source>
        <dbReference type="Google" id="ProtNLM"/>
    </source>
</evidence>
<evidence type="ECO:0000313" key="2">
    <source>
        <dbReference type="Proteomes" id="UP000066737"/>
    </source>
</evidence>
<keyword evidence="2" id="KW-1185">Reference proteome</keyword>